<name>A0ABT3W6Z3_9PROT</name>
<reference evidence="1 2" key="1">
    <citation type="submission" date="2022-07" db="EMBL/GenBank/DDBJ databases">
        <title>Bombella genomes.</title>
        <authorList>
            <person name="Harer L."/>
            <person name="Styblova S."/>
            <person name="Ehrmann M."/>
        </authorList>
    </citation>
    <scope>NUCLEOTIDE SEQUENCE [LARGE SCALE GENOMIC DNA]</scope>
    <source>
        <strain evidence="1 2">TMW 2.2558</strain>
    </source>
</reference>
<comment type="caution">
    <text evidence="1">The sequence shown here is derived from an EMBL/GenBank/DDBJ whole genome shotgun (WGS) entry which is preliminary data.</text>
</comment>
<keyword evidence="2" id="KW-1185">Reference proteome</keyword>
<gene>
    <name evidence="1" type="ORF">NQF64_02405</name>
</gene>
<dbReference type="Proteomes" id="UP001165648">
    <property type="component" value="Unassembled WGS sequence"/>
</dbReference>
<evidence type="ECO:0000313" key="1">
    <source>
        <dbReference type="EMBL" id="MCX5614100.1"/>
    </source>
</evidence>
<proteinExistence type="predicted"/>
<organism evidence="1 2">
    <name type="scientific">Bombella saccharophila</name>
    <dbReference type="NCBI Taxonomy" id="2967338"/>
    <lineage>
        <taxon>Bacteria</taxon>
        <taxon>Pseudomonadati</taxon>
        <taxon>Pseudomonadota</taxon>
        <taxon>Alphaproteobacteria</taxon>
        <taxon>Acetobacterales</taxon>
        <taxon>Acetobacteraceae</taxon>
        <taxon>Bombella</taxon>
    </lineage>
</organism>
<dbReference type="EMBL" id="JANIDW010000001">
    <property type="protein sequence ID" value="MCX5614100.1"/>
    <property type="molecule type" value="Genomic_DNA"/>
</dbReference>
<sequence>MPAFIDFGECFRQRINPVYHQMEMRMGRILMQRPDRLMIGQSQLIHEGMNELAAFLDPIAG</sequence>
<evidence type="ECO:0000313" key="2">
    <source>
        <dbReference type="Proteomes" id="UP001165648"/>
    </source>
</evidence>
<protein>
    <submittedName>
        <fullName evidence="1">Uncharacterized protein</fullName>
    </submittedName>
</protein>
<accession>A0ABT3W6Z3</accession>